<dbReference type="Proteomes" id="UP000006798">
    <property type="component" value="Plasmid pBB1"/>
</dbReference>
<dbReference type="CDD" id="cd07564">
    <property type="entry name" value="nitrilases_CHs"/>
    <property type="match status" value="1"/>
</dbReference>
<name>F8GXH3_CUPNN</name>
<accession>F8GXH3</accession>
<sequence length="308" mass="33359">MKSKVKVAVVQDSSVPFDAAATAEKTCLLIGQAAARGAELVLFPEAFLGTYPKGLTFDAPIGRRLPAGRDAYLRYVDGAVELDGPELKTVQAAARENGIFVVLGIIERLGATLYCTVVFIDPQRGLIGKRRKLMPTGAERLVWGFGDGSTLDVMTTPLGRVGAVICWENYMPAMRMSQYAQGVEIYCAPTADDRATWLPTMQHIAMEGRCYVLSAGQVITRGAFGANWRGIIGDKPEDVVMRGASVIVGPLGEVLAGPVYDECAILVAELDRDMLTKSKLDFDPVGHYARPDVFSLQVDRQPKEAVVF</sequence>
<comment type="similarity">
    <text evidence="1">Belongs to the carbon-nitrogen hydrolase superfamily. Nitrilase family.</text>
</comment>
<dbReference type="PANTHER" id="PTHR46044:SF1">
    <property type="entry name" value="CN HYDROLASE DOMAIN-CONTAINING PROTEIN"/>
    <property type="match status" value="1"/>
</dbReference>
<dbReference type="EMBL" id="CP002879">
    <property type="protein sequence ID" value="AEI82043.1"/>
    <property type="molecule type" value="Genomic_DNA"/>
</dbReference>
<dbReference type="SUPFAM" id="SSF56317">
    <property type="entry name" value="Carbon-nitrogen hydrolase"/>
    <property type="match status" value="1"/>
</dbReference>
<dbReference type="GeneID" id="34312663"/>
<dbReference type="Gene3D" id="3.60.110.10">
    <property type="entry name" value="Carbon-nitrogen hydrolase"/>
    <property type="match status" value="1"/>
</dbReference>
<dbReference type="InterPro" id="IPR036526">
    <property type="entry name" value="C-N_Hydrolase_sf"/>
</dbReference>
<dbReference type="InterPro" id="IPR003010">
    <property type="entry name" value="C-N_Hydrolase"/>
</dbReference>
<organism evidence="3 4">
    <name type="scientific">Cupriavidus necator (strain ATCC 43291 / DSM 13513 / CCUG 52238 / LMG 8453 / N-1)</name>
    <name type="common">Ralstonia eutropha</name>
    <dbReference type="NCBI Taxonomy" id="1042878"/>
    <lineage>
        <taxon>Bacteria</taxon>
        <taxon>Pseudomonadati</taxon>
        <taxon>Pseudomonadota</taxon>
        <taxon>Betaproteobacteria</taxon>
        <taxon>Burkholderiales</taxon>
        <taxon>Burkholderiaceae</taxon>
        <taxon>Cupriavidus</taxon>
    </lineage>
</organism>
<dbReference type="PANTHER" id="PTHR46044">
    <property type="entry name" value="NITRILASE"/>
    <property type="match status" value="1"/>
</dbReference>
<dbReference type="Pfam" id="PF00795">
    <property type="entry name" value="CN_hydrolase"/>
    <property type="match status" value="1"/>
</dbReference>
<gene>
    <name evidence="3" type="primary">nitA</name>
    <name evidence="3" type="ordered locus">CNE_BB1p06230</name>
</gene>
<geneLocation type="plasmid" evidence="3 4">
    <name>pBB1</name>
</geneLocation>
<feature type="domain" description="CN hydrolase" evidence="2">
    <location>
        <begin position="5"/>
        <end position="272"/>
    </location>
</feature>
<dbReference type="GO" id="GO:0018762">
    <property type="term" value="F:aliphatic nitrilase activity"/>
    <property type="evidence" value="ECO:0007669"/>
    <property type="project" value="UniProtKB-EC"/>
</dbReference>
<dbReference type="InterPro" id="IPR044149">
    <property type="entry name" value="Nitrilases_CHs"/>
</dbReference>
<dbReference type="RefSeq" id="WP_013959093.1">
    <property type="nucleotide sequence ID" value="NC_015727.1"/>
</dbReference>
<proteinExistence type="inferred from homology"/>
<protein>
    <submittedName>
        <fullName evidence="3">Aliphatic nitrilase NitA</fullName>
        <ecNumber evidence="3">3.5.5.7</ecNumber>
    </submittedName>
</protein>
<dbReference type="EC" id="3.5.5.7" evidence="3"/>
<dbReference type="AlphaFoldDB" id="F8GXH3"/>
<dbReference type="HOGENOM" id="CLU_030130_6_1_4"/>
<evidence type="ECO:0000259" key="2">
    <source>
        <dbReference type="PROSITE" id="PS50263"/>
    </source>
</evidence>
<dbReference type="KEGG" id="cnc:CNE_BB1p06230"/>
<keyword evidence="3" id="KW-0378">Hydrolase</keyword>
<dbReference type="PROSITE" id="PS50263">
    <property type="entry name" value="CN_HYDROLASE"/>
    <property type="match status" value="1"/>
</dbReference>
<evidence type="ECO:0000313" key="3">
    <source>
        <dbReference type="EMBL" id="AEI82043.1"/>
    </source>
</evidence>
<reference evidence="3 4" key="1">
    <citation type="journal article" date="2011" name="J. Bacteriol.">
        <title>Complete genome sequence of the type strain Cupriavidus necator N-1.</title>
        <authorList>
            <person name="Poehlein A."/>
            <person name="Kusian B."/>
            <person name="Friedrich B."/>
            <person name="Daniel R."/>
            <person name="Bowien B."/>
        </authorList>
    </citation>
    <scope>NUCLEOTIDE SEQUENCE [LARGE SCALE GENOMIC DNA]</scope>
    <source>
        <strain evidence="4">ATCC 43291 / DSM 13513 / CCUG 52238 / LMG 8453 / N-1</strain>
        <plasmid evidence="3 4">pBB1</plasmid>
    </source>
</reference>
<evidence type="ECO:0000256" key="1">
    <source>
        <dbReference type="ARBA" id="ARBA00008129"/>
    </source>
</evidence>
<evidence type="ECO:0000313" key="4">
    <source>
        <dbReference type="Proteomes" id="UP000006798"/>
    </source>
</evidence>
<keyword evidence="3" id="KW-0614">Plasmid</keyword>